<proteinExistence type="predicted"/>
<sequence>MRASYQILRGQVKLGTGGQRRGQAVQASWIAASRVGGVRCQER</sequence>
<evidence type="ECO:0000313" key="1">
    <source>
        <dbReference type="EMBL" id="JAD21276.1"/>
    </source>
</evidence>
<reference evidence="1" key="1">
    <citation type="submission" date="2014-09" db="EMBL/GenBank/DDBJ databases">
        <authorList>
            <person name="Magalhaes I.L.F."/>
            <person name="Oliveira U."/>
            <person name="Santos F.R."/>
            <person name="Vidigal T.H.D.A."/>
            <person name="Brescovit A.D."/>
            <person name="Santos A.J."/>
        </authorList>
    </citation>
    <scope>NUCLEOTIDE SEQUENCE</scope>
    <source>
        <tissue evidence="1">Shoot tissue taken approximately 20 cm above the soil surface</tissue>
    </source>
</reference>
<organism evidence="1">
    <name type="scientific">Arundo donax</name>
    <name type="common">Giant reed</name>
    <name type="synonym">Donax arundinaceus</name>
    <dbReference type="NCBI Taxonomy" id="35708"/>
    <lineage>
        <taxon>Eukaryota</taxon>
        <taxon>Viridiplantae</taxon>
        <taxon>Streptophyta</taxon>
        <taxon>Embryophyta</taxon>
        <taxon>Tracheophyta</taxon>
        <taxon>Spermatophyta</taxon>
        <taxon>Magnoliopsida</taxon>
        <taxon>Liliopsida</taxon>
        <taxon>Poales</taxon>
        <taxon>Poaceae</taxon>
        <taxon>PACMAD clade</taxon>
        <taxon>Arundinoideae</taxon>
        <taxon>Arundineae</taxon>
        <taxon>Arundo</taxon>
    </lineage>
</organism>
<reference evidence="1" key="2">
    <citation type="journal article" date="2015" name="Data Brief">
        <title>Shoot transcriptome of the giant reed, Arundo donax.</title>
        <authorList>
            <person name="Barrero R.A."/>
            <person name="Guerrero F.D."/>
            <person name="Moolhuijzen P."/>
            <person name="Goolsby J.A."/>
            <person name="Tidwell J."/>
            <person name="Bellgard S.E."/>
            <person name="Bellgard M.I."/>
        </authorList>
    </citation>
    <scope>NUCLEOTIDE SEQUENCE</scope>
    <source>
        <tissue evidence="1">Shoot tissue taken approximately 20 cm above the soil surface</tissue>
    </source>
</reference>
<dbReference type="AlphaFoldDB" id="A0A0A8Y5K8"/>
<name>A0A0A8Y5K8_ARUDO</name>
<dbReference type="EMBL" id="GBRH01276619">
    <property type="protein sequence ID" value="JAD21276.1"/>
    <property type="molecule type" value="Transcribed_RNA"/>
</dbReference>
<protein>
    <submittedName>
        <fullName evidence="1">Uncharacterized protein</fullName>
    </submittedName>
</protein>
<accession>A0A0A8Y5K8</accession>